<comment type="caution">
    <text evidence="1">The sequence shown here is derived from an EMBL/GenBank/DDBJ whole genome shotgun (WGS) entry which is preliminary data.</text>
</comment>
<evidence type="ECO:0000313" key="2">
    <source>
        <dbReference type="Proteomes" id="UP001243846"/>
    </source>
</evidence>
<gene>
    <name evidence="1" type="ORF">QWZ10_19475</name>
</gene>
<dbReference type="InterPro" id="IPR043733">
    <property type="entry name" value="DUF5677"/>
</dbReference>
<dbReference type="Pfam" id="PF18928">
    <property type="entry name" value="DUF5677"/>
    <property type="match status" value="1"/>
</dbReference>
<evidence type="ECO:0000313" key="1">
    <source>
        <dbReference type="EMBL" id="MDN3713368.1"/>
    </source>
</evidence>
<sequence>MGKDIIDRVVQLVETLDHELQAEILKDTLNALVDDEIVTFGEKVRILSLDISRQIERGHSDIRALVQNEWSSSLDLLTLQWAISQELIEEHAAPDNADQRDLFFTLRGLVAKGLLISSEIKCLLAGGYPDGALARWRALYEVTLVAAFVRKHGPGWPSATGLTKALF</sequence>
<dbReference type="Proteomes" id="UP001243846">
    <property type="component" value="Unassembled WGS sequence"/>
</dbReference>
<organism evidence="1 2">
    <name type="scientific">Paracoccus cavernae</name>
    <dbReference type="NCBI Taxonomy" id="1571207"/>
    <lineage>
        <taxon>Bacteria</taxon>
        <taxon>Pseudomonadati</taxon>
        <taxon>Pseudomonadota</taxon>
        <taxon>Alphaproteobacteria</taxon>
        <taxon>Rhodobacterales</taxon>
        <taxon>Paracoccaceae</taxon>
        <taxon>Paracoccus</taxon>
    </lineage>
</organism>
<accession>A0ABT8D9C0</accession>
<keyword evidence="2" id="KW-1185">Reference proteome</keyword>
<protein>
    <submittedName>
        <fullName evidence="1">DUF5677 domain-containing protein</fullName>
    </submittedName>
</protein>
<name>A0ABT8D9C0_9RHOB</name>
<reference evidence="2" key="1">
    <citation type="journal article" date="2019" name="Int. J. Syst. Evol. Microbiol.">
        <title>The Global Catalogue of Microorganisms (GCM) 10K type strain sequencing project: providing services to taxonomists for standard genome sequencing and annotation.</title>
        <authorList>
            <consortium name="The Broad Institute Genomics Platform"/>
            <consortium name="The Broad Institute Genome Sequencing Center for Infectious Disease"/>
            <person name="Wu L."/>
            <person name="Ma J."/>
        </authorList>
    </citation>
    <scope>NUCLEOTIDE SEQUENCE [LARGE SCALE GENOMIC DNA]</scope>
    <source>
        <strain evidence="2">CECT 8482</strain>
    </source>
</reference>
<dbReference type="EMBL" id="JAUFRC010000001">
    <property type="protein sequence ID" value="MDN3713368.1"/>
    <property type="molecule type" value="Genomic_DNA"/>
</dbReference>
<proteinExistence type="predicted"/>